<feature type="region of interest" description="Disordered" evidence="1">
    <location>
        <begin position="160"/>
        <end position="182"/>
    </location>
</feature>
<accession>Q8VPQ5</accession>
<name>Q8VPQ5_9MICC</name>
<reference evidence="2" key="1">
    <citation type="submission" date="2001-05" db="EMBL/GenBank/DDBJ databases">
        <title>A 50 kb plasmid rich in mobile gene sequences isolated from a marine Micrococcus.</title>
        <authorList>
            <person name="Zhong Z."/>
            <person name="Caspi R."/>
            <person name="Mincer T."/>
            <person name="Helinski D."/>
            <person name="Knauf V."/>
            <person name="Boardman K."/>
            <person name="Wilkinson J.E."/>
            <person name="Shea T."/>
            <person name="DeLoughery C."/>
            <person name="Toukdarian A."/>
        </authorList>
    </citation>
    <scope>NUCLEOTIDE SEQUENCE</scope>
    <source>
        <strain evidence="2">28</strain>
        <plasmid evidence="2">pSD10</plasmid>
    </source>
</reference>
<sequence length="216" mass="22533">MVAVKHGAGETAAVAGRGAECVLDEFGAHVVGDLPARELAGAEVDARREIQVRPVCDREVGDIADVPAVRLPDREVPADQVGELPPGLVRDRGLHPASQPDPHQLVLTHHAGDALVIHPLGGGGDAVVEVGGDPGCPVGAVAALGGVLQHPDPCGEGCIFGRSRRPSRSRREPGVERRPRDLDDLAQPLHAVGVLVVLDELEAVHQFVSPAKYFAA</sequence>
<proteinExistence type="predicted"/>
<geneLocation type="plasmid" evidence="2">
    <name>pSD10</name>
</geneLocation>
<feature type="compositionally biased region" description="Basic and acidic residues" evidence="1">
    <location>
        <begin position="169"/>
        <end position="182"/>
    </location>
</feature>
<dbReference type="AntiFam" id="ANF00009">
    <property type="entry name" value="Shadow ORF (opposite transposase protein)"/>
</dbReference>
<dbReference type="AlphaFoldDB" id="Q8VPQ5"/>
<evidence type="ECO:0000313" key="2">
    <source>
        <dbReference type="EMBL" id="AAK62490.1"/>
    </source>
</evidence>
<organism evidence="2">
    <name type="scientific">Micrococcus sp. 28</name>
    <dbReference type="NCBI Taxonomy" id="161213"/>
    <lineage>
        <taxon>Bacteria</taxon>
        <taxon>Bacillati</taxon>
        <taxon>Actinomycetota</taxon>
        <taxon>Actinomycetes</taxon>
        <taxon>Micrococcales</taxon>
        <taxon>Micrococcaceae</taxon>
        <taxon>Micrococcus</taxon>
    </lineage>
</organism>
<keyword evidence="2" id="KW-0614">Plasmid</keyword>
<dbReference type="EMBL" id="AY034092">
    <property type="protein sequence ID" value="AAK62490.1"/>
    <property type="molecule type" value="Genomic_DNA"/>
</dbReference>
<evidence type="ECO:0000256" key="1">
    <source>
        <dbReference type="SAM" id="MobiDB-lite"/>
    </source>
</evidence>
<protein>
    <submittedName>
        <fullName evidence="2">MC16</fullName>
    </submittedName>
</protein>